<dbReference type="RefSeq" id="WP_210308690.1">
    <property type="nucleotide sequence ID" value="NZ_JACHIK010000003.1"/>
</dbReference>
<gene>
    <name evidence="2" type="ORF">HNQ66_001282</name>
</gene>
<dbReference type="AlphaFoldDB" id="A0A7W8DTF7"/>
<evidence type="ECO:0008006" key="4">
    <source>
        <dbReference type="Google" id="ProtNLM"/>
    </source>
</evidence>
<feature type="region of interest" description="Disordered" evidence="1">
    <location>
        <begin position="66"/>
        <end position="87"/>
    </location>
</feature>
<keyword evidence="3" id="KW-1185">Reference proteome</keyword>
<protein>
    <recommendedName>
        <fullName evidence="4">DUF3102 domain-containing protein</fullName>
    </recommendedName>
</protein>
<accession>A0A7W8DTF7</accession>
<dbReference type="Proteomes" id="UP000535406">
    <property type="component" value="Unassembled WGS sequence"/>
</dbReference>
<evidence type="ECO:0000256" key="1">
    <source>
        <dbReference type="SAM" id="MobiDB-lite"/>
    </source>
</evidence>
<proteinExistence type="predicted"/>
<name>A0A7W8DTF7_9HYPH</name>
<reference evidence="2 3" key="1">
    <citation type="submission" date="2020-08" db="EMBL/GenBank/DDBJ databases">
        <title>Genomic Encyclopedia of Type Strains, Phase IV (KMG-IV): sequencing the most valuable type-strain genomes for metagenomic binning, comparative biology and taxonomic classification.</title>
        <authorList>
            <person name="Goeker M."/>
        </authorList>
    </citation>
    <scope>NUCLEOTIDE SEQUENCE [LARGE SCALE GENOMIC DNA]</scope>
    <source>
        <strain evidence="2 3">DSM 21319</strain>
    </source>
</reference>
<evidence type="ECO:0000313" key="3">
    <source>
        <dbReference type="Proteomes" id="UP000535406"/>
    </source>
</evidence>
<comment type="caution">
    <text evidence="2">The sequence shown here is derived from an EMBL/GenBank/DDBJ whole genome shotgun (WGS) entry which is preliminary data.</text>
</comment>
<organism evidence="2 3">
    <name type="scientific">Shinella fusca</name>
    <dbReference type="NCBI Taxonomy" id="544480"/>
    <lineage>
        <taxon>Bacteria</taxon>
        <taxon>Pseudomonadati</taxon>
        <taxon>Pseudomonadota</taxon>
        <taxon>Alphaproteobacteria</taxon>
        <taxon>Hyphomicrobiales</taxon>
        <taxon>Rhizobiaceae</taxon>
        <taxon>Shinella</taxon>
    </lineage>
</organism>
<evidence type="ECO:0000313" key="2">
    <source>
        <dbReference type="EMBL" id="MBB5041899.1"/>
    </source>
</evidence>
<sequence>MITEIDVDGVGIMRHLNNWQVMAIRKMANSKRRSIAELAFGLGMTVRQFQDLSVSHQNAAREAHKRLYSPEAFSPPKPENAPMRLPRPYERVPENKMAALGAELLQVKRKLPHGHFRLWVEEKSGISYSQAQRFMRMAKEAKAA</sequence>
<dbReference type="EMBL" id="JACHIK010000003">
    <property type="protein sequence ID" value="MBB5041899.1"/>
    <property type="molecule type" value="Genomic_DNA"/>
</dbReference>